<dbReference type="InterPro" id="IPR001019">
    <property type="entry name" value="Gprotein_alpha_su"/>
</dbReference>
<evidence type="ECO:0000256" key="3">
    <source>
        <dbReference type="ARBA" id="ARBA00023224"/>
    </source>
</evidence>
<dbReference type="AlphaFoldDB" id="E2ADD4"/>
<keyword evidence="5" id="KW-0460">Magnesium</keyword>
<dbReference type="GO" id="GO:0005525">
    <property type="term" value="F:GTP binding"/>
    <property type="evidence" value="ECO:0007669"/>
    <property type="project" value="UniProtKB-KW"/>
</dbReference>
<dbReference type="OMA" id="FMAIQAM"/>
<evidence type="ECO:0000313" key="7">
    <source>
        <dbReference type="Proteomes" id="UP000000311"/>
    </source>
</evidence>
<dbReference type="GO" id="GO:0003924">
    <property type="term" value="F:GTPase activity"/>
    <property type="evidence" value="ECO:0007669"/>
    <property type="project" value="InterPro"/>
</dbReference>
<keyword evidence="3" id="KW-0807">Transducer</keyword>
<gene>
    <name evidence="6" type="ORF">EAG_07150</name>
</gene>
<evidence type="ECO:0000313" key="6">
    <source>
        <dbReference type="EMBL" id="EFN68550.1"/>
    </source>
</evidence>
<dbReference type="GO" id="GO:0001664">
    <property type="term" value="F:G protein-coupled receptor binding"/>
    <property type="evidence" value="ECO:0007669"/>
    <property type="project" value="TreeGrafter"/>
</dbReference>
<dbReference type="OrthoDB" id="5817230at2759"/>
<protein>
    <submittedName>
        <fullName evidence="6">Guanine nucleotide-binding protein G(Q) subunit alpha</fullName>
    </submittedName>
</protein>
<name>E2ADD4_CAMFO</name>
<dbReference type="STRING" id="104421.E2ADD4"/>
<reference evidence="6 7" key="1">
    <citation type="journal article" date="2010" name="Science">
        <title>Genomic comparison of the ants Camponotus floridanus and Harpegnathos saltator.</title>
        <authorList>
            <person name="Bonasio R."/>
            <person name="Zhang G."/>
            <person name="Ye C."/>
            <person name="Mutti N.S."/>
            <person name="Fang X."/>
            <person name="Qin N."/>
            <person name="Donahue G."/>
            <person name="Yang P."/>
            <person name="Li Q."/>
            <person name="Li C."/>
            <person name="Zhang P."/>
            <person name="Huang Z."/>
            <person name="Berger S.L."/>
            <person name="Reinberg D."/>
            <person name="Wang J."/>
            <person name="Liebig J."/>
        </authorList>
    </citation>
    <scope>NUCLEOTIDE SEQUENCE [LARGE SCALE GENOMIC DNA]</scope>
    <source>
        <strain evidence="7">C129</strain>
    </source>
</reference>
<dbReference type="PROSITE" id="PS51882">
    <property type="entry name" value="G_ALPHA"/>
    <property type="match status" value="1"/>
</dbReference>
<dbReference type="InParanoid" id="E2ADD4"/>
<dbReference type="InterPro" id="IPR027417">
    <property type="entry name" value="P-loop_NTPase"/>
</dbReference>
<dbReference type="SUPFAM" id="SSF47895">
    <property type="entry name" value="Transducin (alpha subunit), insertion domain"/>
    <property type="match status" value="1"/>
</dbReference>
<proteinExistence type="predicted"/>
<dbReference type="GO" id="GO:0031683">
    <property type="term" value="F:G-protein beta/gamma-subunit complex binding"/>
    <property type="evidence" value="ECO:0007669"/>
    <property type="project" value="InterPro"/>
</dbReference>
<dbReference type="Gene3D" id="3.40.50.300">
    <property type="entry name" value="P-loop containing nucleotide triphosphate hydrolases"/>
    <property type="match status" value="1"/>
</dbReference>
<feature type="non-terminal residue" evidence="6">
    <location>
        <position position="43"/>
    </location>
</feature>
<dbReference type="Gene3D" id="1.10.400.10">
    <property type="entry name" value="GI Alpha 1, domain 2-like"/>
    <property type="match status" value="1"/>
</dbReference>
<dbReference type="InterPro" id="IPR011025">
    <property type="entry name" value="GproteinA_insert"/>
</dbReference>
<evidence type="ECO:0000256" key="2">
    <source>
        <dbReference type="ARBA" id="ARBA00023134"/>
    </source>
</evidence>
<organism evidence="7">
    <name type="scientific">Camponotus floridanus</name>
    <name type="common">Florida carpenter ant</name>
    <dbReference type="NCBI Taxonomy" id="104421"/>
    <lineage>
        <taxon>Eukaryota</taxon>
        <taxon>Metazoa</taxon>
        <taxon>Ecdysozoa</taxon>
        <taxon>Arthropoda</taxon>
        <taxon>Hexapoda</taxon>
        <taxon>Insecta</taxon>
        <taxon>Pterygota</taxon>
        <taxon>Neoptera</taxon>
        <taxon>Endopterygota</taxon>
        <taxon>Hymenoptera</taxon>
        <taxon>Apocrita</taxon>
        <taxon>Aculeata</taxon>
        <taxon>Formicoidea</taxon>
        <taxon>Formicidae</taxon>
        <taxon>Formicinae</taxon>
        <taxon>Camponotus</taxon>
    </lineage>
</organism>
<feature type="binding site" evidence="4">
    <location>
        <begin position="21"/>
        <end position="27"/>
    </location>
    <ligand>
        <name>GTP</name>
        <dbReference type="ChEBI" id="CHEBI:37565"/>
    </ligand>
</feature>
<evidence type="ECO:0000256" key="1">
    <source>
        <dbReference type="ARBA" id="ARBA00022741"/>
    </source>
</evidence>
<dbReference type="GO" id="GO:0007188">
    <property type="term" value="P:adenylate cyclase-modulating G protein-coupled receptor signaling pathway"/>
    <property type="evidence" value="ECO:0007669"/>
    <property type="project" value="TreeGrafter"/>
</dbReference>
<dbReference type="PANTHER" id="PTHR10218">
    <property type="entry name" value="GTP-BINDING PROTEIN ALPHA SUBUNIT"/>
    <property type="match status" value="1"/>
</dbReference>
<feature type="non-terminal residue" evidence="6">
    <location>
        <position position="1"/>
    </location>
</feature>
<dbReference type="GO" id="GO:0046872">
    <property type="term" value="F:metal ion binding"/>
    <property type="evidence" value="ECO:0007669"/>
    <property type="project" value="UniProtKB-KW"/>
</dbReference>
<feature type="binding site" evidence="5">
    <location>
        <position position="27"/>
    </location>
    <ligand>
        <name>Mg(2+)</name>
        <dbReference type="ChEBI" id="CHEBI:18420"/>
    </ligand>
</feature>
<dbReference type="GO" id="GO:0005737">
    <property type="term" value="C:cytoplasm"/>
    <property type="evidence" value="ECO:0007669"/>
    <property type="project" value="TreeGrafter"/>
</dbReference>
<dbReference type="GO" id="GO:0005834">
    <property type="term" value="C:heterotrimeric G-protein complex"/>
    <property type="evidence" value="ECO:0007669"/>
    <property type="project" value="TreeGrafter"/>
</dbReference>
<evidence type="ECO:0000256" key="5">
    <source>
        <dbReference type="PIRSR" id="PIRSR601019-2"/>
    </source>
</evidence>
<keyword evidence="5" id="KW-0479">Metal-binding</keyword>
<evidence type="ECO:0000256" key="4">
    <source>
        <dbReference type="PIRSR" id="PIRSR601019-1"/>
    </source>
</evidence>
<dbReference type="PANTHER" id="PTHR10218:SF329">
    <property type="entry name" value="GUANINE NUCLEOTIDE-BINDING PROTEIN G(Q) SUBUNIT ALPHA"/>
    <property type="match status" value="1"/>
</dbReference>
<keyword evidence="2 4" id="KW-0342">GTP-binding</keyword>
<keyword evidence="1 4" id="KW-0547">Nucleotide-binding</keyword>
<accession>E2ADD4</accession>
<dbReference type="Proteomes" id="UP000000311">
    <property type="component" value="Unassembled WGS sequence"/>
</dbReference>
<keyword evidence="7" id="KW-1185">Reference proteome</keyword>
<sequence>YLSDLDRIEKPDFLPTEQDILRARAPTTGIIEYPFDLDSIIFR</sequence>
<dbReference type="EMBL" id="GL438749">
    <property type="protein sequence ID" value="EFN68550.1"/>
    <property type="molecule type" value="Genomic_DNA"/>
</dbReference>